<gene>
    <name evidence="7" type="ordered locus">Caur_3004</name>
</gene>
<feature type="transmembrane region" description="Helical" evidence="6">
    <location>
        <begin position="90"/>
        <end position="108"/>
    </location>
</feature>
<dbReference type="InterPro" id="IPR038330">
    <property type="entry name" value="TspO/MBR-related_sf"/>
</dbReference>
<dbReference type="AlphaFoldDB" id="A9WGN7"/>
<feature type="transmembrane region" description="Helical" evidence="6">
    <location>
        <begin position="209"/>
        <end position="228"/>
    </location>
</feature>
<keyword evidence="4 6" id="KW-1133">Transmembrane helix</keyword>
<comment type="similarity">
    <text evidence="2">Belongs to the TspO/BZRP family.</text>
</comment>
<dbReference type="eggNOG" id="COG1030">
    <property type="taxonomic scope" value="Bacteria"/>
</dbReference>
<proteinExistence type="inferred from homology"/>
<feature type="transmembrane region" description="Helical" evidence="6">
    <location>
        <begin position="154"/>
        <end position="172"/>
    </location>
</feature>
<protein>
    <recommendedName>
        <fullName evidence="9">Tryptophan-rich sensory protein</fullName>
    </recommendedName>
</protein>
<evidence type="ECO:0000313" key="8">
    <source>
        <dbReference type="Proteomes" id="UP000002008"/>
    </source>
</evidence>
<evidence type="ECO:0000256" key="1">
    <source>
        <dbReference type="ARBA" id="ARBA00004141"/>
    </source>
</evidence>
<dbReference type="PANTHER" id="PTHR33802:SF1">
    <property type="entry name" value="XK-RELATED PROTEIN"/>
    <property type="match status" value="1"/>
</dbReference>
<feature type="transmembrane region" description="Helical" evidence="6">
    <location>
        <begin position="234"/>
        <end position="251"/>
    </location>
</feature>
<evidence type="ECO:0000256" key="2">
    <source>
        <dbReference type="ARBA" id="ARBA00007524"/>
    </source>
</evidence>
<accession>A9WGN7</accession>
<dbReference type="InParanoid" id="A9WGN7"/>
<comment type="subcellular location">
    <subcellularLocation>
        <location evidence="1">Membrane</location>
        <topology evidence="1">Multi-pass membrane protein</topology>
    </subcellularLocation>
</comment>
<keyword evidence="8" id="KW-1185">Reference proteome</keyword>
<feature type="transmembrane region" description="Helical" evidence="6">
    <location>
        <begin position="55"/>
        <end position="78"/>
    </location>
</feature>
<dbReference type="EMBL" id="CP000909">
    <property type="protein sequence ID" value="ABY36203.1"/>
    <property type="molecule type" value="Genomic_DNA"/>
</dbReference>
<dbReference type="KEGG" id="cau:Caur_3004"/>
<dbReference type="Gene3D" id="1.20.1260.100">
    <property type="entry name" value="TspO/MBR protein"/>
    <property type="match status" value="1"/>
</dbReference>
<evidence type="ECO:0000313" key="7">
    <source>
        <dbReference type="EMBL" id="ABY36203.1"/>
    </source>
</evidence>
<dbReference type="RefSeq" id="WP_012258856.1">
    <property type="nucleotide sequence ID" value="NC_010175.1"/>
</dbReference>
<evidence type="ECO:0008006" key="9">
    <source>
        <dbReference type="Google" id="ProtNLM"/>
    </source>
</evidence>
<evidence type="ECO:0000256" key="6">
    <source>
        <dbReference type="SAM" id="Phobius"/>
    </source>
</evidence>
<feature type="transmembrane region" description="Helical" evidence="6">
    <location>
        <begin position="114"/>
        <end position="134"/>
    </location>
</feature>
<organism evidence="7 8">
    <name type="scientific">Chloroflexus aurantiacus (strain ATCC 29366 / DSM 635 / J-10-fl)</name>
    <dbReference type="NCBI Taxonomy" id="324602"/>
    <lineage>
        <taxon>Bacteria</taxon>
        <taxon>Bacillati</taxon>
        <taxon>Chloroflexota</taxon>
        <taxon>Chloroflexia</taxon>
        <taxon>Chloroflexales</taxon>
        <taxon>Chloroflexineae</taxon>
        <taxon>Chloroflexaceae</taxon>
        <taxon>Chloroflexus</taxon>
    </lineage>
</organism>
<evidence type="ECO:0000256" key="3">
    <source>
        <dbReference type="ARBA" id="ARBA00022692"/>
    </source>
</evidence>
<reference evidence="8" key="1">
    <citation type="journal article" date="2011" name="BMC Genomics">
        <title>Complete genome sequence of the filamentous anoxygenic phototrophic bacterium Chloroflexus aurantiacus.</title>
        <authorList>
            <person name="Tang K.H."/>
            <person name="Barry K."/>
            <person name="Chertkov O."/>
            <person name="Dalin E."/>
            <person name="Han C.S."/>
            <person name="Hauser L.J."/>
            <person name="Honchak B.M."/>
            <person name="Karbach L.E."/>
            <person name="Land M.L."/>
            <person name="Lapidus A."/>
            <person name="Larimer F.W."/>
            <person name="Mikhailova N."/>
            <person name="Pitluck S."/>
            <person name="Pierson B.K."/>
            <person name="Blankenship R.E."/>
        </authorList>
    </citation>
    <scope>NUCLEOTIDE SEQUENCE [LARGE SCALE GENOMIC DNA]</scope>
    <source>
        <strain evidence="8">ATCC 29366 / DSM 635 / J-10-fl</strain>
    </source>
</reference>
<evidence type="ECO:0000256" key="5">
    <source>
        <dbReference type="ARBA" id="ARBA00023136"/>
    </source>
</evidence>
<feature type="transmembrane region" description="Helical" evidence="6">
    <location>
        <begin position="184"/>
        <end position="202"/>
    </location>
</feature>
<dbReference type="EnsemblBacteria" id="ABY36203">
    <property type="protein sequence ID" value="ABY36203"/>
    <property type="gene ID" value="Caur_3004"/>
</dbReference>
<dbReference type="HOGENOM" id="CLU_067293_1_0_0"/>
<keyword evidence="3 6" id="KW-0812">Transmembrane</keyword>
<dbReference type="GO" id="GO:0016020">
    <property type="term" value="C:membrane"/>
    <property type="evidence" value="ECO:0007669"/>
    <property type="project" value="UniProtKB-SubCell"/>
</dbReference>
<keyword evidence="5 6" id="KW-0472">Membrane</keyword>
<dbReference type="PATRIC" id="fig|324602.8.peg.3404"/>
<evidence type="ECO:0000256" key="4">
    <source>
        <dbReference type="ARBA" id="ARBA00022989"/>
    </source>
</evidence>
<dbReference type="Pfam" id="PF03073">
    <property type="entry name" value="TspO_MBR"/>
    <property type="match status" value="1"/>
</dbReference>
<sequence>MNTSLARPIFHLQQIGVVIGLLATIVTNVLANTLPLNGQTTGEISDRYPLFITPPGYVFSIWSLIYIGLIGYAIYQLLPAQATNPRLRAAAPWFGLSCVGNIAWLIFWHYNLPLLSLPAMLVVLGGLIGVYLALRGPGQAEVGEQWLVQPTFSLYLGWICVATLVNGGVLLYELGWRDTGTGGIVSTMVLLGLAAGLSWWFVHRWQDGILPLVVAWAASGIALKQATIVPLATMAWVVALLTAGMAVMVGVKRLRK</sequence>
<name>A9WGN7_CHLAA</name>
<dbReference type="InterPro" id="IPR004307">
    <property type="entry name" value="TspO_MBR"/>
</dbReference>
<dbReference type="STRING" id="324602.Caur_3004"/>
<dbReference type="PANTHER" id="PTHR33802">
    <property type="entry name" value="SI:CH211-161H7.5-RELATED"/>
    <property type="match status" value="1"/>
</dbReference>
<dbReference type="Proteomes" id="UP000002008">
    <property type="component" value="Chromosome"/>
</dbReference>